<dbReference type="AlphaFoldDB" id="D1C641"/>
<evidence type="ECO:0000256" key="4">
    <source>
        <dbReference type="ARBA" id="ARBA00022723"/>
    </source>
</evidence>
<sequence>MIQEVDAIINPASGNGRNRRVWPGVAGRLRARGITVREHLTSAPGDATRLARDLVLGGAREILVAGGDGTLNEVVNGLFDDGRPLAPDVVVSVVPCGTGRDFSRSLGIRNTDHALSVLTDGKVYTVDVGRITYQEDGAARNRYFLNVADVGLGAETAALLNRSSKALGPFLAYFLGAARTILTFRGHVARVVVDGQTIFHGPIGMVVLANGRYHAGGMDMAPMASLTDGLFEVLVLREVPRRILLGSLLPRVYRGRHIGHAAVLHLTGREVMVEAEGTLLFECDGEQPGATDIRAVVLPRSLRVRAANDLTMPVAATSRR</sequence>
<dbReference type="InterPro" id="IPR001206">
    <property type="entry name" value="Diacylglycerol_kinase_cat_dom"/>
</dbReference>
<dbReference type="Gene3D" id="3.40.50.10330">
    <property type="entry name" value="Probable inorganic polyphosphate/atp-NAD kinase, domain 1"/>
    <property type="match status" value="1"/>
</dbReference>
<keyword evidence="6 13" id="KW-0418">Kinase</keyword>
<dbReference type="EMBL" id="CP001823">
    <property type="protein sequence ID" value="ACZ37579.1"/>
    <property type="molecule type" value="Genomic_DNA"/>
</dbReference>
<evidence type="ECO:0000313" key="14">
    <source>
        <dbReference type="Proteomes" id="UP000002027"/>
    </source>
</evidence>
<keyword evidence="2" id="KW-0444">Lipid biosynthesis</keyword>
<evidence type="ECO:0000259" key="12">
    <source>
        <dbReference type="PROSITE" id="PS50146"/>
    </source>
</evidence>
<evidence type="ECO:0000313" key="13">
    <source>
        <dbReference type="EMBL" id="ACZ37579.1"/>
    </source>
</evidence>
<dbReference type="RefSeq" id="WP_012870627.1">
    <property type="nucleotide sequence ID" value="NC_013523.1"/>
</dbReference>
<keyword evidence="3" id="KW-0808">Transferase</keyword>
<reference evidence="13 14" key="2">
    <citation type="journal article" date="2010" name="Stand. Genomic Sci.">
        <title>Complete genome sequence of Desulfohalobium retbaense type strain (HR(100)).</title>
        <authorList>
            <person name="Spring S."/>
            <person name="Nolan M."/>
            <person name="Lapidus A."/>
            <person name="Glavina Del Rio T."/>
            <person name="Copeland A."/>
            <person name="Tice H."/>
            <person name="Cheng J.F."/>
            <person name="Lucas S."/>
            <person name="Land M."/>
            <person name="Chen F."/>
            <person name="Bruce D."/>
            <person name="Goodwin L."/>
            <person name="Pitluck S."/>
            <person name="Ivanova N."/>
            <person name="Mavromatis K."/>
            <person name="Mikhailova N."/>
            <person name="Pati A."/>
            <person name="Chen A."/>
            <person name="Palaniappan K."/>
            <person name="Hauser L."/>
            <person name="Chang Y.J."/>
            <person name="Jeffries C.D."/>
            <person name="Munk C."/>
            <person name="Kiss H."/>
            <person name="Chain P."/>
            <person name="Han C."/>
            <person name="Brettin T."/>
            <person name="Detter J.C."/>
            <person name="Schuler E."/>
            <person name="Goker M."/>
            <person name="Rohde M."/>
            <person name="Bristow J."/>
            <person name="Eisen J.A."/>
            <person name="Markowitz V."/>
            <person name="Hugenholtz P."/>
            <person name="Kyrpides N.C."/>
            <person name="Klenk H.P."/>
        </authorList>
    </citation>
    <scope>NUCLEOTIDE SEQUENCE [LARGE SCALE GENOMIC DNA]</scope>
    <source>
        <strain evidence="14">ATCC 49802 / DSM 20745 / S 6022</strain>
    </source>
</reference>
<dbReference type="GO" id="GO:0046872">
    <property type="term" value="F:metal ion binding"/>
    <property type="evidence" value="ECO:0007669"/>
    <property type="project" value="UniProtKB-KW"/>
</dbReference>
<dbReference type="Pfam" id="PF19279">
    <property type="entry name" value="YegS_C"/>
    <property type="match status" value="1"/>
</dbReference>
<feature type="domain" description="DAGKc" evidence="12">
    <location>
        <begin position="1"/>
        <end position="135"/>
    </location>
</feature>
<keyword evidence="9" id="KW-0443">Lipid metabolism</keyword>
<gene>
    <name evidence="13" type="ordered locus">Sthe_0140</name>
</gene>
<dbReference type="GO" id="GO:0008654">
    <property type="term" value="P:phospholipid biosynthetic process"/>
    <property type="evidence" value="ECO:0007669"/>
    <property type="project" value="UniProtKB-KW"/>
</dbReference>
<keyword evidence="10" id="KW-0594">Phospholipid biosynthesis</keyword>
<dbReference type="InParanoid" id="D1C641"/>
<evidence type="ECO:0000256" key="11">
    <source>
        <dbReference type="ARBA" id="ARBA00023264"/>
    </source>
</evidence>
<evidence type="ECO:0000256" key="2">
    <source>
        <dbReference type="ARBA" id="ARBA00022516"/>
    </source>
</evidence>
<protein>
    <submittedName>
        <fullName evidence="13">Diacylglycerol kinase catalytic region</fullName>
    </submittedName>
</protein>
<keyword evidence="7" id="KW-0067">ATP-binding</keyword>
<dbReference type="InterPro" id="IPR017438">
    <property type="entry name" value="ATP-NAD_kinase_N"/>
</dbReference>
<dbReference type="KEGG" id="sti:Sthe_0140"/>
<proteinExistence type="predicted"/>
<dbReference type="InterPro" id="IPR050187">
    <property type="entry name" value="Lipid_Phosphate_FormReg"/>
</dbReference>
<evidence type="ECO:0000256" key="5">
    <source>
        <dbReference type="ARBA" id="ARBA00022741"/>
    </source>
</evidence>
<dbReference type="InterPro" id="IPR005218">
    <property type="entry name" value="Diacylglycerol/lipid_kinase"/>
</dbReference>
<dbReference type="InterPro" id="IPR016064">
    <property type="entry name" value="NAD/diacylglycerol_kinase_sf"/>
</dbReference>
<dbReference type="Pfam" id="PF00781">
    <property type="entry name" value="DAGK_cat"/>
    <property type="match status" value="1"/>
</dbReference>
<dbReference type="GO" id="GO:0005886">
    <property type="term" value="C:plasma membrane"/>
    <property type="evidence" value="ECO:0007669"/>
    <property type="project" value="TreeGrafter"/>
</dbReference>
<accession>D1C641</accession>
<keyword evidence="14" id="KW-1185">Reference proteome</keyword>
<evidence type="ECO:0000256" key="6">
    <source>
        <dbReference type="ARBA" id="ARBA00022777"/>
    </source>
</evidence>
<dbReference type="GO" id="GO:0016301">
    <property type="term" value="F:kinase activity"/>
    <property type="evidence" value="ECO:0007669"/>
    <property type="project" value="UniProtKB-KW"/>
</dbReference>
<dbReference type="STRING" id="479434.Sthe_0140"/>
<dbReference type="GO" id="GO:0005524">
    <property type="term" value="F:ATP binding"/>
    <property type="evidence" value="ECO:0007669"/>
    <property type="project" value="UniProtKB-KW"/>
</dbReference>
<name>D1C641_SPHTD</name>
<evidence type="ECO:0000256" key="1">
    <source>
        <dbReference type="ARBA" id="ARBA00001946"/>
    </source>
</evidence>
<keyword evidence="4" id="KW-0479">Metal-binding</keyword>
<dbReference type="InterPro" id="IPR045540">
    <property type="entry name" value="YegS/DAGK_C"/>
</dbReference>
<dbReference type="Gene3D" id="2.60.200.40">
    <property type="match status" value="1"/>
</dbReference>
<dbReference type="SMART" id="SM00046">
    <property type="entry name" value="DAGKc"/>
    <property type="match status" value="1"/>
</dbReference>
<dbReference type="FunCoup" id="D1C641">
    <property type="interactions" value="328"/>
</dbReference>
<dbReference type="SUPFAM" id="SSF111331">
    <property type="entry name" value="NAD kinase/diacylglycerol kinase-like"/>
    <property type="match status" value="1"/>
</dbReference>
<dbReference type="PANTHER" id="PTHR12358">
    <property type="entry name" value="SPHINGOSINE KINASE"/>
    <property type="match status" value="1"/>
</dbReference>
<keyword evidence="11" id="KW-1208">Phospholipid metabolism</keyword>
<reference evidence="14" key="1">
    <citation type="submission" date="2009-11" db="EMBL/GenBank/DDBJ databases">
        <title>The complete chromosome 1 of Sphaerobacter thermophilus DSM 20745.</title>
        <authorList>
            <person name="Lucas S."/>
            <person name="Copeland A."/>
            <person name="Lapidus A."/>
            <person name="Glavina del Rio T."/>
            <person name="Dalin E."/>
            <person name="Tice H."/>
            <person name="Bruce D."/>
            <person name="Goodwin L."/>
            <person name="Pitluck S."/>
            <person name="Kyrpides N."/>
            <person name="Mavromatis K."/>
            <person name="Ivanova N."/>
            <person name="Mikhailova N."/>
            <person name="LaButti K.M."/>
            <person name="Clum A."/>
            <person name="Sun H.I."/>
            <person name="Brettin T."/>
            <person name="Detter J.C."/>
            <person name="Han C."/>
            <person name="Larimer F."/>
            <person name="Land M."/>
            <person name="Hauser L."/>
            <person name="Markowitz V."/>
            <person name="Cheng J.F."/>
            <person name="Hugenholtz P."/>
            <person name="Woyke T."/>
            <person name="Wu D."/>
            <person name="Steenblock K."/>
            <person name="Schneider S."/>
            <person name="Pukall R."/>
            <person name="Goeker M."/>
            <person name="Klenk H.P."/>
            <person name="Eisen J.A."/>
        </authorList>
    </citation>
    <scope>NUCLEOTIDE SEQUENCE [LARGE SCALE GENOMIC DNA]</scope>
    <source>
        <strain evidence="14">ATCC 49802 / DSM 20745 / S 6022</strain>
    </source>
</reference>
<evidence type="ECO:0000256" key="3">
    <source>
        <dbReference type="ARBA" id="ARBA00022679"/>
    </source>
</evidence>
<evidence type="ECO:0000256" key="7">
    <source>
        <dbReference type="ARBA" id="ARBA00022840"/>
    </source>
</evidence>
<dbReference type="PROSITE" id="PS50146">
    <property type="entry name" value="DAGK"/>
    <property type="match status" value="1"/>
</dbReference>
<evidence type="ECO:0000256" key="8">
    <source>
        <dbReference type="ARBA" id="ARBA00022842"/>
    </source>
</evidence>
<dbReference type="Proteomes" id="UP000002027">
    <property type="component" value="Chromosome 1"/>
</dbReference>
<dbReference type="eggNOG" id="COG1597">
    <property type="taxonomic scope" value="Bacteria"/>
</dbReference>
<keyword evidence="5" id="KW-0547">Nucleotide-binding</keyword>
<dbReference type="NCBIfam" id="TIGR00147">
    <property type="entry name" value="YegS/Rv2252/BmrU family lipid kinase"/>
    <property type="match status" value="1"/>
</dbReference>
<comment type="cofactor">
    <cofactor evidence="1">
        <name>Mg(2+)</name>
        <dbReference type="ChEBI" id="CHEBI:18420"/>
    </cofactor>
</comment>
<evidence type="ECO:0000256" key="9">
    <source>
        <dbReference type="ARBA" id="ARBA00023098"/>
    </source>
</evidence>
<organism evidence="13 14">
    <name type="scientific">Sphaerobacter thermophilus (strain ATCC 49802 / DSM 20745 / KCCM 41009 / NCIMB 13125 / S 6022)</name>
    <dbReference type="NCBI Taxonomy" id="479434"/>
    <lineage>
        <taxon>Bacteria</taxon>
        <taxon>Pseudomonadati</taxon>
        <taxon>Thermomicrobiota</taxon>
        <taxon>Thermomicrobia</taxon>
        <taxon>Sphaerobacterales</taxon>
        <taxon>Sphaerobacterineae</taxon>
        <taxon>Sphaerobacteraceae</taxon>
        <taxon>Sphaerobacter</taxon>
    </lineage>
</organism>
<evidence type="ECO:0000256" key="10">
    <source>
        <dbReference type="ARBA" id="ARBA00023209"/>
    </source>
</evidence>
<dbReference type="PANTHER" id="PTHR12358:SF106">
    <property type="entry name" value="LIPID KINASE YEGS"/>
    <property type="match status" value="1"/>
</dbReference>
<dbReference type="HOGENOM" id="CLU_045532_0_2_0"/>
<keyword evidence="8" id="KW-0460">Magnesium</keyword>